<evidence type="ECO:0000256" key="2">
    <source>
        <dbReference type="ARBA" id="ARBA00004487"/>
    </source>
</evidence>
<dbReference type="InterPro" id="IPR057093">
    <property type="entry name" value="H1_KCTD8_12_16"/>
</dbReference>
<comment type="subcellular location">
    <subcellularLocation>
        <location evidence="1">Cell membrane</location>
    </subcellularLocation>
    <subcellularLocation>
        <location evidence="2">Cell projection</location>
        <location evidence="2">Neuron projection</location>
    </subcellularLocation>
</comment>
<feature type="domain" description="KCTD8/12/16 H1" evidence="7">
    <location>
        <begin position="96"/>
        <end position="212"/>
    </location>
</feature>
<evidence type="ECO:0000256" key="1">
    <source>
        <dbReference type="ARBA" id="ARBA00004236"/>
    </source>
</evidence>
<organism evidence="8 9">
    <name type="scientific">Caenorhabditis remanei</name>
    <name type="common">Caenorhabditis vulgaris</name>
    <dbReference type="NCBI Taxonomy" id="31234"/>
    <lineage>
        <taxon>Eukaryota</taxon>
        <taxon>Metazoa</taxon>
        <taxon>Ecdysozoa</taxon>
        <taxon>Nematoda</taxon>
        <taxon>Chromadorea</taxon>
        <taxon>Rhabditida</taxon>
        <taxon>Rhabditina</taxon>
        <taxon>Rhabditomorpha</taxon>
        <taxon>Rhabditoidea</taxon>
        <taxon>Rhabditidae</taxon>
        <taxon>Peloderinae</taxon>
        <taxon>Caenorhabditis</taxon>
    </lineage>
</organism>
<dbReference type="PANTHER" id="PTHR14499">
    <property type="entry name" value="POTASSIUM CHANNEL TETRAMERIZATION DOMAIN-CONTAINING"/>
    <property type="match status" value="1"/>
</dbReference>
<dbReference type="PANTHER" id="PTHR14499:SF74">
    <property type="entry name" value="ZETA_TOXIN DOMAIN-CONTAINING PROTEIN"/>
    <property type="match status" value="1"/>
</dbReference>
<evidence type="ECO:0000256" key="6">
    <source>
        <dbReference type="ARBA" id="ARBA00023273"/>
    </source>
</evidence>
<dbReference type="GeneID" id="9822631"/>
<evidence type="ECO:0000313" key="9">
    <source>
        <dbReference type="Proteomes" id="UP000483820"/>
    </source>
</evidence>
<evidence type="ECO:0000256" key="3">
    <source>
        <dbReference type="ARBA" id="ARBA00022475"/>
    </source>
</evidence>
<accession>A0A6A5HY12</accession>
<name>A0A6A5HY12_CAERE</name>
<dbReference type="RefSeq" id="XP_003093312.2">
    <property type="nucleotide sequence ID" value="XM_003093264.2"/>
</dbReference>
<protein>
    <recommendedName>
        <fullName evidence="7">KCTD8/12/16 H1 domain-containing protein</fullName>
    </recommendedName>
</protein>
<dbReference type="EMBL" id="WUAV01000001">
    <property type="protein sequence ID" value="KAF1771483.1"/>
    <property type="molecule type" value="Genomic_DNA"/>
</dbReference>
<dbReference type="GO" id="GO:0043005">
    <property type="term" value="C:neuron projection"/>
    <property type="evidence" value="ECO:0007669"/>
    <property type="project" value="UniProtKB-SubCell"/>
</dbReference>
<keyword evidence="5" id="KW-0472">Membrane</keyword>
<reference evidence="8 9" key="1">
    <citation type="submission" date="2019-12" db="EMBL/GenBank/DDBJ databases">
        <title>Chromosome-level assembly of the Caenorhabditis remanei genome.</title>
        <authorList>
            <person name="Teterina A.A."/>
            <person name="Willis J.H."/>
            <person name="Phillips P.C."/>
        </authorList>
    </citation>
    <scope>NUCLEOTIDE SEQUENCE [LARGE SCALE GENOMIC DNA]</scope>
    <source>
        <strain evidence="8 9">PX506</strain>
        <tissue evidence="8">Whole organism</tissue>
    </source>
</reference>
<dbReference type="KEGG" id="crq:GCK72_003310"/>
<dbReference type="CDD" id="cd22204">
    <property type="entry name" value="H1_KCTD12-like"/>
    <property type="match status" value="1"/>
</dbReference>
<dbReference type="GO" id="GO:0005886">
    <property type="term" value="C:plasma membrane"/>
    <property type="evidence" value="ECO:0007669"/>
    <property type="project" value="UniProtKB-SubCell"/>
</dbReference>
<comment type="caution">
    <text evidence="8">The sequence shown here is derived from an EMBL/GenBank/DDBJ whole genome shotgun (WGS) entry which is preliminary data.</text>
</comment>
<sequence length="229" mass="25307">MLGEPQQEIAQIICAHGATISTTRATLQRAPRSLLTTSPDSTSDSDDKIVRILVEALRRHDMSIIVSESFDQWARLAAEAKRLGLISFVEAACPSTISISCHAALSTGRINPEVTFRKVLRIVVSGKVIMCRAVFGDSLNECRDGGGTDFEMDRYTSRFFLKHSNLEKAFDQLASSGYRLIHSNTFAPSQMPKHASKDDSQFIHHSQFVFHRQPKLCPPTDTTTPPASS</sequence>
<evidence type="ECO:0000256" key="4">
    <source>
        <dbReference type="ARBA" id="ARBA00022553"/>
    </source>
</evidence>
<proteinExistence type="predicted"/>
<evidence type="ECO:0000259" key="7">
    <source>
        <dbReference type="Pfam" id="PF23110"/>
    </source>
</evidence>
<dbReference type="Pfam" id="PF23110">
    <property type="entry name" value="H1_KCTD8_12_16"/>
    <property type="match status" value="1"/>
</dbReference>
<evidence type="ECO:0000256" key="5">
    <source>
        <dbReference type="ARBA" id="ARBA00023136"/>
    </source>
</evidence>
<dbReference type="Proteomes" id="UP000483820">
    <property type="component" value="Chromosome I"/>
</dbReference>
<gene>
    <name evidence="8" type="ORF">GCK72_003310</name>
</gene>
<dbReference type="CTD" id="9822631"/>
<evidence type="ECO:0000313" key="8">
    <source>
        <dbReference type="EMBL" id="KAF1771483.1"/>
    </source>
</evidence>
<keyword evidence="3" id="KW-1003">Cell membrane</keyword>
<keyword evidence="6" id="KW-0966">Cell projection</keyword>
<keyword evidence="4" id="KW-0597">Phosphoprotein</keyword>
<dbReference type="AlphaFoldDB" id="A0A6A5HY12"/>